<evidence type="ECO:0000313" key="1">
    <source>
        <dbReference type="EMBL" id="KAI4312736.1"/>
    </source>
</evidence>
<reference evidence="2" key="1">
    <citation type="journal article" date="2023" name="Front. Plant Sci.">
        <title>Chromosomal-level genome assembly of Melastoma candidum provides insights into trichome evolution.</title>
        <authorList>
            <person name="Zhong Y."/>
            <person name="Wu W."/>
            <person name="Sun C."/>
            <person name="Zou P."/>
            <person name="Liu Y."/>
            <person name="Dai S."/>
            <person name="Zhou R."/>
        </authorList>
    </citation>
    <scope>NUCLEOTIDE SEQUENCE [LARGE SCALE GENOMIC DNA]</scope>
</reference>
<organism evidence="1 2">
    <name type="scientific">Melastoma candidum</name>
    <dbReference type="NCBI Taxonomy" id="119954"/>
    <lineage>
        <taxon>Eukaryota</taxon>
        <taxon>Viridiplantae</taxon>
        <taxon>Streptophyta</taxon>
        <taxon>Embryophyta</taxon>
        <taxon>Tracheophyta</taxon>
        <taxon>Spermatophyta</taxon>
        <taxon>Magnoliopsida</taxon>
        <taxon>eudicotyledons</taxon>
        <taxon>Gunneridae</taxon>
        <taxon>Pentapetalae</taxon>
        <taxon>rosids</taxon>
        <taxon>malvids</taxon>
        <taxon>Myrtales</taxon>
        <taxon>Melastomataceae</taxon>
        <taxon>Melastomatoideae</taxon>
        <taxon>Melastomateae</taxon>
        <taxon>Melastoma</taxon>
    </lineage>
</organism>
<accession>A0ACB9LMZ5</accession>
<protein>
    <submittedName>
        <fullName evidence="1">Uncharacterized protein</fullName>
    </submittedName>
</protein>
<dbReference type="EMBL" id="CM042890">
    <property type="protein sequence ID" value="KAI4312736.1"/>
    <property type="molecule type" value="Genomic_DNA"/>
</dbReference>
<name>A0ACB9LMZ5_9MYRT</name>
<sequence length="219" mass="25747">MLRSIPDERIRQRDKNFSHKRRDMMDTLIEVEDENGHRLDDQEIMDLLLMYFNVGHESSGHITMWTTIFLQEHAEFLEKARAKQEEILRRRPQSQQGMTLNEYRQMHYLSKVINETLRLITFSLAVFREAKTDVTISEYHSNPKKFDPSRWDNFTPKTGTFMPFGLGSHLCPGNELAMLEVAMYRNRMGGVLGVTRRPSKQSNVKHDLTLPVPMRLMHP</sequence>
<dbReference type="Proteomes" id="UP001057402">
    <property type="component" value="Chromosome 11"/>
</dbReference>
<comment type="caution">
    <text evidence="1">The sequence shown here is derived from an EMBL/GenBank/DDBJ whole genome shotgun (WGS) entry which is preliminary data.</text>
</comment>
<proteinExistence type="predicted"/>
<evidence type="ECO:0000313" key="2">
    <source>
        <dbReference type="Proteomes" id="UP001057402"/>
    </source>
</evidence>
<keyword evidence="2" id="KW-1185">Reference proteome</keyword>
<gene>
    <name evidence="1" type="ORF">MLD38_037534</name>
</gene>